<dbReference type="Proteomes" id="UP000642265">
    <property type="component" value="Unassembled WGS sequence"/>
</dbReference>
<dbReference type="EMBL" id="JACZKO010000038">
    <property type="protein sequence ID" value="MBE0561846.1"/>
    <property type="molecule type" value="Genomic_DNA"/>
</dbReference>
<organism evidence="1 2">
    <name type="scientific">Brucella anthropi</name>
    <name type="common">Ochrobactrum anthropi</name>
    <dbReference type="NCBI Taxonomy" id="529"/>
    <lineage>
        <taxon>Bacteria</taxon>
        <taxon>Pseudomonadati</taxon>
        <taxon>Pseudomonadota</taxon>
        <taxon>Alphaproteobacteria</taxon>
        <taxon>Hyphomicrobiales</taxon>
        <taxon>Brucellaceae</taxon>
        <taxon>Brucella/Ochrobactrum group</taxon>
        <taxon>Brucella</taxon>
    </lineage>
</organism>
<protein>
    <submittedName>
        <fullName evidence="1">Uncharacterized protein</fullName>
    </submittedName>
</protein>
<accession>A0A8I0N4Y8</accession>
<comment type="caution">
    <text evidence="1">The sequence shown here is derived from an EMBL/GenBank/DDBJ whole genome shotgun (WGS) entry which is preliminary data.</text>
</comment>
<reference evidence="1" key="2">
    <citation type="submission" date="2020-10" db="EMBL/GenBank/DDBJ databases">
        <title>Enrichment of novel Verrucomicrobia, Bacteroidetes and Krumholzibacteria in an oxygen-limited, methane- and iron-fed bioreactor inoculated with Bothnian Sea sediments.</title>
        <authorList>
            <person name="Martins P.D."/>
            <person name="de Jong A."/>
            <person name="Lenstra W.K."/>
            <person name="van Helmond N.A.G.M."/>
            <person name="Slomp C.P."/>
            <person name="Jetten M.S.M."/>
            <person name="Welte C.U."/>
            <person name="Rasigraf O."/>
        </authorList>
    </citation>
    <scope>NUCLEOTIDE SEQUENCE</scope>
    <source>
        <strain evidence="1">MAG47</strain>
    </source>
</reference>
<proteinExistence type="predicted"/>
<gene>
    <name evidence="1" type="ORF">IH622_13670</name>
</gene>
<evidence type="ECO:0000313" key="2">
    <source>
        <dbReference type="Proteomes" id="UP000642265"/>
    </source>
</evidence>
<sequence length="142" mass="14050">MAVGFENITAALSAAVAKNGTITFTYADPASVAATYAQAGETLAIPGLQLVLTKGAGKFSLAYGADSVVATYLGETTIPAGTLVSISLPLAKFSKITDGSGGTASNAIATIADAPTANAIASLAAKVNMLIDLSKARDNVPS</sequence>
<dbReference type="AlphaFoldDB" id="A0A8I0N4Y8"/>
<name>A0A8I0N4Y8_BRUAN</name>
<evidence type="ECO:0000313" key="1">
    <source>
        <dbReference type="EMBL" id="MBE0561846.1"/>
    </source>
</evidence>
<reference evidence="1" key="1">
    <citation type="submission" date="2020-09" db="EMBL/GenBank/DDBJ databases">
        <authorList>
            <person name="Dalcin Martins P."/>
        </authorList>
    </citation>
    <scope>NUCLEOTIDE SEQUENCE</scope>
    <source>
        <strain evidence="1">MAG47</strain>
    </source>
</reference>